<organism evidence="1 2">
    <name type="scientific">Bacteroides fragilis str. 3783N1-6</name>
    <dbReference type="NCBI Taxonomy" id="1339310"/>
    <lineage>
        <taxon>Bacteria</taxon>
        <taxon>Pseudomonadati</taxon>
        <taxon>Bacteroidota</taxon>
        <taxon>Bacteroidia</taxon>
        <taxon>Bacteroidales</taxon>
        <taxon>Bacteroidaceae</taxon>
        <taxon>Bacteroides</taxon>
    </lineage>
</organism>
<evidence type="ECO:0000313" key="1">
    <source>
        <dbReference type="EMBL" id="EYB09656.1"/>
    </source>
</evidence>
<evidence type="ECO:0000313" key="2">
    <source>
        <dbReference type="Proteomes" id="UP000021175"/>
    </source>
</evidence>
<accession>A0AB73ALB7</accession>
<dbReference type="AlphaFoldDB" id="A0AB73ALB7"/>
<dbReference type="EMBL" id="JGEU01000034">
    <property type="protein sequence ID" value="EYB09656.1"/>
    <property type="molecule type" value="Genomic_DNA"/>
</dbReference>
<gene>
    <name evidence="1" type="ORF">M119_1971</name>
</gene>
<dbReference type="Proteomes" id="UP000021175">
    <property type="component" value="Unassembled WGS sequence"/>
</dbReference>
<comment type="caution">
    <text evidence="1">The sequence shown here is derived from an EMBL/GenBank/DDBJ whole genome shotgun (WGS) entry which is preliminary data.</text>
</comment>
<reference evidence="1 2" key="1">
    <citation type="submission" date="2014-02" db="EMBL/GenBank/DDBJ databases">
        <authorList>
            <person name="Sears C."/>
            <person name="Carroll K."/>
            <person name="Sack B.R."/>
            <person name="Qadri F."/>
            <person name="Myers L.L."/>
            <person name="Chung G.-T."/>
            <person name="Escheverria P."/>
            <person name="Fraser C.M."/>
            <person name="Sadzewicz L."/>
            <person name="Shefchek K.A."/>
            <person name="Tallon L."/>
            <person name="Das S.P."/>
            <person name="Daugherty S."/>
            <person name="Mongodin E.F."/>
        </authorList>
    </citation>
    <scope>NUCLEOTIDE SEQUENCE [LARGE SCALE GENOMIC DNA]</scope>
    <source>
        <strain evidence="1 2">3783N1-6</strain>
    </source>
</reference>
<sequence>MPYHALYSSALMLHFNNLKYKKYENNKINNYIRHVTGSIWWHNDFMQ</sequence>
<name>A0AB73ALB7_BACFG</name>
<protein>
    <submittedName>
        <fullName evidence="1">Uncharacterized protein</fullName>
    </submittedName>
</protein>
<proteinExistence type="predicted"/>